<dbReference type="VEuPathDB" id="FungiDB:PNEG_02187"/>
<feature type="region of interest" description="Disordered" evidence="2">
    <location>
        <begin position="13"/>
        <end position="34"/>
    </location>
</feature>
<keyword evidence="1" id="KW-0175">Coiled coil</keyword>
<evidence type="ECO:0000313" key="3">
    <source>
        <dbReference type="EMBL" id="EMR09604.1"/>
    </source>
</evidence>
<protein>
    <submittedName>
        <fullName evidence="3">Uncharacterized protein</fullName>
    </submittedName>
</protein>
<evidence type="ECO:0000256" key="1">
    <source>
        <dbReference type="SAM" id="Coils"/>
    </source>
</evidence>
<organism evidence="3 4">
    <name type="scientific">Pneumocystis murina (strain B123)</name>
    <name type="common">Mouse pneumocystis pneumonia agent</name>
    <name type="synonym">Pneumocystis carinii f. sp. muris</name>
    <dbReference type="NCBI Taxonomy" id="1069680"/>
    <lineage>
        <taxon>Eukaryota</taxon>
        <taxon>Fungi</taxon>
        <taxon>Dikarya</taxon>
        <taxon>Ascomycota</taxon>
        <taxon>Taphrinomycotina</taxon>
        <taxon>Pneumocystomycetes</taxon>
        <taxon>Pneumocystaceae</taxon>
        <taxon>Pneumocystis</taxon>
    </lineage>
</organism>
<dbReference type="RefSeq" id="XP_007874171.1">
    <property type="nucleotide sequence ID" value="XM_007875980.1"/>
</dbReference>
<reference evidence="4" key="1">
    <citation type="journal article" date="2016" name="Nat. Commun.">
        <title>Genome analysis of three Pneumocystis species reveals adaptation mechanisms to life exclusively in mammalian hosts.</title>
        <authorList>
            <person name="Ma L."/>
            <person name="Chen Z."/>
            <person name="Huang D.W."/>
            <person name="Kutty G."/>
            <person name="Ishihara M."/>
            <person name="Wang H."/>
            <person name="Abouelleil A."/>
            <person name="Bishop L."/>
            <person name="Davey E."/>
            <person name="Deng R."/>
            <person name="Deng X."/>
            <person name="Fan L."/>
            <person name="Fantoni G."/>
            <person name="Fitzgerald M."/>
            <person name="Gogineni E."/>
            <person name="Goldberg J.M."/>
            <person name="Handley G."/>
            <person name="Hu X."/>
            <person name="Huber C."/>
            <person name="Jiao X."/>
            <person name="Jones K."/>
            <person name="Levin J.Z."/>
            <person name="Liu Y."/>
            <person name="Macdonald P."/>
            <person name="Melnikov A."/>
            <person name="Raley C."/>
            <person name="Sassi M."/>
            <person name="Sherman B.T."/>
            <person name="Song X."/>
            <person name="Sykes S."/>
            <person name="Tran B."/>
            <person name="Walsh L."/>
            <person name="Xia Y."/>
            <person name="Yang J."/>
            <person name="Young S."/>
            <person name="Zeng Q."/>
            <person name="Zheng X."/>
            <person name="Stephens R."/>
            <person name="Nusbaum C."/>
            <person name="Birren B.W."/>
            <person name="Azadi P."/>
            <person name="Lempicki R.A."/>
            <person name="Cuomo C.A."/>
            <person name="Kovacs J.A."/>
        </authorList>
    </citation>
    <scope>NUCLEOTIDE SEQUENCE [LARGE SCALE GENOMIC DNA]</scope>
    <source>
        <strain evidence="4">B123</strain>
    </source>
</reference>
<dbReference type="STRING" id="1069680.M7PGL7"/>
<dbReference type="GeneID" id="19895880"/>
<feature type="compositionally biased region" description="Low complexity" evidence="2">
    <location>
        <begin position="23"/>
        <end position="34"/>
    </location>
</feature>
<dbReference type="OrthoDB" id="5378105at2759"/>
<dbReference type="EMBL" id="AFWA02000012">
    <property type="protein sequence ID" value="EMR09604.1"/>
    <property type="molecule type" value="Genomic_DNA"/>
</dbReference>
<feature type="region of interest" description="Disordered" evidence="2">
    <location>
        <begin position="553"/>
        <end position="584"/>
    </location>
</feature>
<name>M7PGL7_PNEMU</name>
<dbReference type="HOGENOM" id="CLU_467010_0_0_1"/>
<evidence type="ECO:0000313" key="4">
    <source>
        <dbReference type="Proteomes" id="UP000011958"/>
    </source>
</evidence>
<comment type="caution">
    <text evidence="3">The sequence shown here is derived from an EMBL/GenBank/DDBJ whole genome shotgun (WGS) entry which is preliminary data.</text>
</comment>
<accession>M7PGL7</accession>
<keyword evidence="4" id="KW-1185">Reference proteome</keyword>
<sequence length="584" mass="68289">MFYWDTKKYNNKDNTEENHSYESNKSLSHSKLLSQTPKTPSATNWVLQAFRDHFFYVIYSGKKTYLKENNNTLCKDQFNSSIKTDFITKTRPIDTLKTIDNKKSDIEKIEHTSVDKKECKENIQISDIKTPKRQNSILRPPGTNGTRKTVSFYDVYEHDNGTYDSEENKTYFFRKFPGKFPSPYLSKSKNFEADKTCANTIFSSDFKAIASNSKKSPTNILYQQINSITQNNQKLRLLISEISEETSIFHDHLENNTSKFNITDNIKDHLSSGKYWKTKFETLNILKKNLENENQFWKSKCFHLEKQLQKLSKIDLMHSKKNDVGNDLFIKESRRESLSGNSFPENILENIKNDLIDDIGDIKIQTIEKPNIHLVTQNSDKNIQIENSEKEFCNLKTSLNNACYLFKNNDNKHPKVNINMNHREINKNKKSMKELNTKNDFSNYQKKCKDPDTIIFNCDTSDKKIKNKKTINQNFTELSTKKGDSRNDNSDTFKKDILDKNSNFSKSITNNTYHFKNSQQLQEIINEIPENLQYPTKPFSNVLDPISRKAAAAKRLEERRKNKDKVDKIKQNNLEKENINHFST</sequence>
<feature type="coiled-coil region" evidence="1">
    <location>
        <begin position="280"/>
        <end position="307"/>
    </location>
</feature>
<feature type="compositionally biased region" description="Basic and acidic residues" evidence="2">
    <location>
        <begin position="554"/>
        <end position="584"/>
    </location>
</feature>
<dbReference type="Proteomes" id="UP000011958">
    <property type="component" value="Unassembled WGS sequence"/>
</dbReference>
<feature type="compositionally biased region" description="Basic and acidic residues" evidence="2">
    <location>
        <begin position="13"/>
        <end position="22"/>
    </location>
</feature>
<gene>
    <name evidence="3" type="ORF">PNEG_02187</name>
</gene>
<evidence type="ECO:0000256" key="2">
    <source>
        <dbReference type="SAM" id="MobiDB-lite"/>
    </source>
</evidence>
<dbReference type="AlphaFoldDB" id="M7PGL7"/>
<proteinExistence type="predicted"/>